<accession>L7JV72</accession>
<evidence type="ECO:0000313" key="2">
    <source>
        <dbReference type="Proteomes" id="UP000011185"/>
    </source>
</evidence>
<dbReference type="HOGENOM" id="CLU_3210266_0_0_1"/>
<dbReference type="Proteomes" id="UP000011185">
    <property type="component" value="Unassembled WGS sequence"/>
</dbReference>
<gene>
    <name evidence="1" type="ORF">THOM_1680</name>
</gene>
<keyword evidence="2" id="KW-1185">Reference proteome</keyword>
<protein>
    <submittedName>
        <fullName evidence="1">Uncharacterized protein</fullName>
    </submittedName>
</protein>
<proteinExistence type="predicted"/>
<name>L7JV72_TRAHO</name>
<feature type="non-terminal residue" evidence="1">
    <location>
        <position position="1"/>
    </location>
</feature>
<dbReference type="InParanoid" id="L7JV72"/>
<dbReference type="VEuPathDB" id="MicrosporidiaDB:THOM_1680"/>
<reference evidence="1 2" key="1">
    <citation type="journal article" date="2012" name="PLoS Pathog.">
        <title>The genome of the obligate intracellular parasite Trachipleistophora hominis: new insights into microsporidian genome dynamics and reductive evolution.</title>
        <authorList>
            <person name="Heinz E."/>
            <person name="Williams T.A."/>
            <person name="Nakjang S."/>
            <person name="Noel C.J."/>
            <person name="Swan D.C."/>
            <person name="Goldberg A.V."/>
            <person name="Harris S.R."/>
            <person name="Weinmaier T."/>
            <person name="Markert S."/>
            <person name="Becher D."/>
            <person name="Bernhardt J."/>
            <person name="Dagan T."/>
            <person name="Hacker C."/>
            <person name="Lucocq J.M."/>
            <person name="Schweder T."/>
            <person name="Rattei T."/>
            <person name="Hall N."/>
            <person name="Hirt R.P."/>
            <person name="Embley T.M."/>
        </authorList>
    </citation>
    <scope>NUCLEOTIDE SEQUENCE [LARGE SCALE GENOMIC DNA]</scope>
</reference>
<sequence length="45" mass="5259">VFIRRRSEIDKSALSNQALIGNDRHKNILKIFNVIKMEMGGELRF</sequence>
<evidence type="ECO:0000313" key="1">
    <source>
        <dbReference type="EMBL" id="ELQ75383.1"/>
    </source>
</evidence>
<organism evidence="1 2">
    <name type="scientific">Trachipleistophora hominis</name>
    <name type="common">Microsporidian parasite</name>
    <dbReference type="NCBI Taxonomy" id="72359"/>
    <lineage>
        <taxon>Eukaryota</taxon>
        <taxon>Fungi</taxon>
        <taxon>Fungi incertae sedis</taxon>
        <taxon>Microsporidia</taxon>
        <taxon>Pleistophoridae</taxon>
        <taxon>Trachipleistophora</taxon>
    </lineage>
</organism>
<dbReference type="AlphaFoldDB" id="L7JV72"/>
<dbReference type="EMBL" id="JH993966">
    <property type="protein sequence ID" value="ELQ75383.1"/>
    <property type="molecule type" value="Genomic_DNA"/>
</dbReference>